<evidence type="ECO:0000313" key="1">
    <source>
        <dbReference type="EMBL" id="GME84434.1"/>
    </source>
</evidence>
<comment type="caution">
    <text evidence="1">The sequence shown here is derived from an EMBL/GenBank/DDBJ whole genome shotgun (WGS) entry which is preliminary data.</text>
</comment>
<reference evidence="1" key="1">
    <citation type="submission" date="2023-04" db="EMBL/GenBank/DDBJ databases">
        <title>Ambrosiozyma monospora NBRC 10751.</title>
        <authorList>
            <person name="Ichikawa N."/>
            <person name="Sato H."/>
            <person name="Tonouchi N."/>
        </authorList>
    </citation>
    <scope>NUCLEOTIDE SEQUENCE</scope>
    <source>
        <strain evidence="1">NBRC 10751</strain>
    </source>
</reference>
<name>A0ACB5TAI8_AMBMO</name>
<sequence length="101" mass="12042">MEHIERIKRLKWIEGDERGITKEMRINAIRDFTIGYNRCNDFNCELSRVVAYEFESETYRKVKDKDEYDRVVCETTSKLIRTGLNNAFQMIIEGINEGKKK</sequence>
<proteinExistence type="predicted"/>
<keyword evidence="2" id="KW-1185">Reference proteome</keyword>
<evidence type="ECO:0000313" key="2">
    <source>
        <dbReference type="Proteomes" id="UP001165064"/>
    </source>
</evidence>
<dbReference type="Proteomes" id="UP001165064">
    <property type="component" value="Unassembled WGS sequence"/>
</dbReference>
<gene>
    <name evidence="1" type="ORF">Amon02_000683900</name>
</gene>
<protein>
    <submittedName>
        <fullName evidence="1">Unnamed protein product</fullName>
    </submittedName>
</protein>
<dbReference type="EMBL" id="BSXS01005500">
    <property type="protein sequence ID" value="GME84434.1"/>
    <property type="molecule type" value="Genomic_DNA"/>
</dbReference>
<accession>A0ACB5TAI8</accession>
<organism evidence="1 2">
    <name type="scientific">Ambrosiozyma monospora</name>
    <name type="common">Yeast</name>
    <name type="synonym">Endomycopsis monosporus</name>
    <dbReference type="NCBI Taxonomy" id="43982"/>
    <lineage>
        <taxon>Eukaryota</taxon>
        <taxon>Fungi</taxon>
        <taxon>Dikarya</taxon>
        <taxon>Ascomycota</taxon>
        <taxon>Saccharomycotina</taxon>
        <taxon>Pichiomycetes</taxon>
        <taxon>Pichiales</taxon>
        <taxon>Pichiaceae</taxon>
        <taxon>Ambrosiozyma</taxon>
    </lineage>
</organism>